<proteinExistence type="predicted"/>
<evidence type="ECO:0000313" key="1">
    <source>
        <dbReference type="EMBL" id="CBI42071.1"/>
    </source>
</evidence>
<gene>
    <name evidence="1" type="ordered locus">BAMF_0945</name>
</gene>
<evidence type="ECO:0000313" key="2">
    <source>
        <dbReference type="Proteomes" id="UP000006562"/>
    </source>
</evidence>
<dbReference type="KEGG" id="bao:BAMF_0945"/>
<dbReference type="AlphaFoldDB" id="A0A9P1JG45"/>
<accession>A0A9P1JG45</accession>
<sequence length="72" mass="7932">MAVYKASPFYSVGTDQTIVFDHKGVYETDVPAEIKQLNALCPRWISCVVSDDETEKAEAKAPKKPARKSSGK</sequence>
<reference evidence="2" key="2">
    <citation type="journal article" date="2011" name="J. Biotechnol.">
        <title>Genome sequence of B. amyloliquefaciens type strain DSM7(T) reveals differences to plant-associated B. amyloliquefaciens FZB42.</title>
        <authorList>
            <person name="Ruckert C."/>
            <person name="Blom J."/>
            <person name="Chen X."/>
            <person name="Reva O."/>
            <person name="Borriss R."/>
        </authorList>
    </citation>
    <scope>NUCLEOTIDE SEQUENCE [LARGE SCALE GENOMIC DNA]</scope>
    <source>
        <strain evidence="2">DSM 7</strain>
    </source>
</reference>
<organism evidence="1 2">
    <name type="scientific">Bacillus amyloliquefaciens (strain ATCC 23350 / DSM 7 / BCRC 11601 / CCUG 28519 / NBRC 15535 / NRRL B-14393 / F)</name>
    <dbReference type="NCBI Taxonomy" id="692420"/>
    <lineage>
        <taxon>Bacteria</taxon>
        <taxon>Bacillati</taxon>
        <taxon>Bacillota</taxon>
        <taxon>Bacilli</taxon>
        <taxon>Bacillales</taxon>
        <taxon>Bacillaceae</taxon>
        <taxon>Bacillus</taxon>
        <taxon>Bacillus amyloliquefaciens group</taxon>
    </lineage>
</organism>
<protein>
    <submittedName>
        <fullName evidence="1">Uncharacterized protein</fullName>
    </submittedName>
</protein>
<reference evidence="1 2" key="1">
    <citation type="journal article" date="2011" name="Int. J. Syst. Evol. Microbiol.">
        <title>Relationship of Bacillus amyloliquefaciens clades associated with strains DSM 7T and FZB42T: a proposal for Bacillus amyloliquefaciens subsp. amyloliquefaciens subsp. nov. and Bacillus amyloliquefaciens subsp. plantarum subsp. nov. based on complete genome sequence comparisons.</title>
        <authorList>
            <person name="Borriss R."/>
            <person name="Chen X.H."/>
            <person name="Rueckert C."/>
            <person name="Blom J."/>
            <person name="Becker A."/>
            <person name="Baumgarth B."/>
            <person name="Fan B."/>
            <person name="Pukall R."/>
            <person name="Schumann P."/>
            <person name="Sproer C."/>
            <person name="Junge H."/>
            <person name="Vater J."/>
            <person name="Puhler A."/>
            <person name="Klenk H.P."/>
        </authorList>
    </citation>
    <scope>NUCLEOTIDE SEQUENCE [LARGE SCALE GENOMIC DNA]</scope>
    <source>
        <strain evidence="2">DSM 7</strain>
    </source>
</reference>
<dbReference type="Proteomes" id="UP000006562">
    <property type="component" value="Chromosome"/>
</dbReference>
<name>A0A9P1JG45_BACAS</name>
<dbReference type="EMBL" id="FN597644">
    <property type="protein sequence ID" value="CBI42071.1"/>
    <property type="molecule type" value="Genomic_DNA"/>
</dbReference>
<keyword evidence="2" id="KW-1185">Reference proteome</keyword>
<dbReference type="RefSeq" id="WP_013351566.1">
    <property type="nucleotide sequence ID" value="NC_014551.1"/>
</dbReference>